<comment type="caution">
    <text evidence="2">The sequence shown here is derived from an EMBL/GenBank/DDBJ whole genome shotgun (WGS) entry which is preliminary data.</text>
</comment>
<reference evidence="2 3" key="1">
    <citation type="submission" date="2024-11" db="EMBL/GenBank/DDBJ databases">
        <title>The Natural Products Discovery Center: Release of the First 8490 Sequenced Strains for Exploring Actinobacteria Biosynthetic Diversity.</title>
        <authorList>
            <person name="Kalkreuter E."/>
            <person name="Kautsar S.A."/>
            <person name="Yang D."/>
            <person name="Bader C.D."/>
            <person name="Teijaro C.N."/>
            <person name="Fluegel L."/>
            <person name="Davis C.M."/>
            <person name="Simpson J.R."/>
            <person name="Lauterbach L."/>
            <person name="Steele A.D."/>
            <person name="Gui C."/>
            <person name="Meng S."/>
            <person name="Li G."/>
            <person name="Viehrig K."/>
            <person name="Ye F."/>
            <person name="Su P."/>
            <person name="Kiefer A.F."/>
            <person name="Nichols A."/>
            <person name="Cepeda A.J."/>
            <person name="Yan W."/>
            <person name="Fan B."/>
            <person name="Jiang Y."/>
            <person name="Adhikari A."/>
            <person name="Zheng C.-J."/>
            <person name="Schuster L."/>
            <person name="Cowan T.M."/>
            <person name="Smanski M.J."/>
            <person name="Chevrette M.G."/>
            <person name="De Carvalho L.P.S."/>
            <person name="Shen B."/>
        </authorList>
    </citation>
    <scope>NUCLEOTIDE SEQUENCE [LARGE SCALE GENOMIC DNA]</scope>
    <source>
        <strain evidence="2 3">NPDC077433</strain>
    </source>
</reference>
<name>A0ABW8L4N0_9GAMM</name>
<protein>
    <submittedName>
        <fullName evidence="2">Arc family DNA-binding protein</fullName>
    </submittedName>
</protein>
<organism evidence="2 3">
    <name type="scientific">Psychrobacter namhaensis</name>
    <dbReference type="NCBI Taxonomy" id="292734"/>
    <lineage>
        <taxon>Bacteria</taxon>
        <taxon>Pseudomonadati</taxon>
        <taxon>Pseudomonadota</taxon>
        <taxon>Gammaproteobacteria</taxon>
        <taxon>Moraxellales</taxon>
        <taxon>Moraxellaceae</taxon>
        <taxon>Psychrobacter</taxon>
    </lineage>
</organism>
<dbReference type="Gene3D" id="1.10.1220.10">
    <property type="entry name" value="Met repressor-like"/>
    <property type="match status" value="1"/>
</dbReference>
<dbReference type="InterPro" id="IPR005569">
    <property type="entry name" value="Arc_DNA-bd_dom"/>
</dbReference>
<dbReference type="Pfam" id="PF03869">
    <property type="entry name" value="Arc"/>
    <property type="match status" value="1"/>
</dbReference>
<dbReference type="GO" id="GO:0003677">
    <property type="term" value="F:DNA binding"/>
    <property type="evidence" value="ECO:0007669"/>
    <property type="project" value="UniProtKB-KW"/>
</dbReference>
<dbReference type="InterPro" id="IPR013321">
    <property type="entry name" value="Arc_rbn_hlx_hlx"/>
</dbReference>
<evidence type="ECO:0000313" key="3">
    <source>
        <dbReference type="Proteomes" id="UP001620234"/>
    </source>
</evidence>
<gene>
    <name evidence="2" type="ORF">ACI2I3_00760</name>
</gene>
<feature type="domain" description="Arc-like DNA binding" evidence="1">
    <location>
        <begin position="3"/>
        <end position="46"/>
    </location>
</feature>
<proteinExistence type="predicted"/>
<dbReference type="EMBL" id="JBJDPD010000001">
    <property type="protein sequence ID" value="MFK3999865.1"/>
    <property type="molecule type" value="Genomic_DNA"/>
</dbReference>
<evidence type="ECO:0000313" key="2">
    <source>
        <dbReference type="EMBL" id="MFK3999865.1"/>
    </source>
</evidence>
<evidence type="ECO:0000259" key="1">
    <source>
        <dbReference type="Pfam" id="PF03869"/>
    </source>
</evidence>
<dbReference type="Proteomes" id="UP001620234">
    <property type="component" value="Unassembled WGS sequence"/>
</dbReference>
<sequence length="87" mass="10025">MSKKIAQVNFRLPQSLKDQLEEAATINERSTTNEIINRLQASFDNEVEHGDIRDAYNKYNQARLNLIDAINRDDLALRDSATLNMFN</sequence>
<keyword evidence="3" id="KW-1185">Reference proteome</keyword>
<dbReference type="SUPFAM" id="SSF47598">
    <property type="entry name" value="Ribbon-helix-helix"/>
    <property type="match status" value="1"/>
</dbReference>
<keyword evidence="2" id="KW-0238">DNA-binding</keyword>
<dbReference type="InterPro" id="IPR010985">
    <property type="entry name" value="Ribbon_hlx_hlx"/>
</dbReference>
<accession>A0ABW8L4N0</accession>
<dbReference type="RefSeq" id="WP_404671710.1">
    <property type="nucleotide sequence ID" value="NZ_JBJDPD010000001.1"/>
</dbReference>